<gene>
    <name evidence="2" type="ORF">ACFOUV_16425</name>
</gene>
<accession>A0ABV8H3J5</accession>
<reference evidence="3" key="1">
    <citation type="journal article" date="2019" name="Int. J. Syst. Evol. Microbiol.">
        <title>The Global Catalogue of Microorganisms (GCM) 10K type strain sequencing project: providing services to taxonomists for standard genome sequencing and annotation.</title>
        <authorList>
            <consortium name="The Broad Institute Genomics Platform"/>
            <consortium name="The Broad Institute Genome Sequencing Center for Infectious Disease"/>
            <person name="Wu L."/>
            <person name="Ma J."/>
        </authorList>
    </citation>
    <scope>NUCLEOTIDE SEQUENCE [LARGE SCALE GENOMIC DNA]</scope>
    <source>
        <strain evidence="3">IBRC-M 10703</strain>
    </source>
</reference>
<dbReference type="InterPro" id="IPR025889">
    <property type="entry name" value="GSP17M-like_dom"/>
</dbReference>
<protein>
    <submittedName>
        <fullName evidence="2">General stress protein</fullName>
    </submittedName>
</protein>
<sequence length="146" mass="16519">MAKHIIGAYNSEEEAVQAIGEFKLAGYKTEDLTILTNRNTNTKNHDLESYTDVTIEKGPYTPEDASFFDKIKKVFKDEGTLNISPYEQLVNHGVDRKDAEKYTTNGKSFKLYLLSDELLGISPTDSAFHHNPELSTNLDENMKKNL</sequence>
<comment type="caution">
    <text evidence="2">The sequence shown here is derived from an EMBL/GenBank/DDBJ whole genome shotgun (WGS) entry which is preliminary data.</text>
</comment>
<organism evidence="2 3">
    <name type="scientific">Oceanobacillus longus</name>
    <dbReference type="NCBI Taxonomy" id="930120"/>
    <lineage>
        <taxon>Bacteria</taxon>
        <taxon>Bacillati</taxon>
        <taxon>Bacillota</taxon>
        <taxon>Bacilli</taxon>
        <taxon>Bacillales</taxon>
        <taxon>Bacillaceae</taxon>
        <taxon>Oceanobacillus</taxon>
    </lineage>
</organism>
<proteinExistence type="predicted"/>
<dbReference type="EMBL" id="JBHSAO010000012">
    <property type="protein sequence ID" value="MFC4025374.1"/>
    <property type="molecule type" value="Genomic_DNA"/>
</dbReference>
<dbReference type="RefSeq" id="WP_379497868.1">
    <property type="nucleotide sequence ID" value="NZ_JBHSAO010000012.1"/>
</dbReference>
<dbReference type="Proteomes" id="UP001595772">
    <property type="component" value="Unassembled WGS sequence"/>
</dbReference>
<evidence type="ECO:0000313" key="2">
    <source>
        <dbReference type="EMBL" id="MFC4025374.1"/>
    </source>
</evidence>
<feature type="domain" description="General stress protein 17M-like" evidence="1">
    <location>
        <begin position="5"/>
        <end position="102"/>
    </location>
</feature>
<evidence type="ECO:0000259" key="1">
    <source>
        <dbReference type="Pfam" id="PF11181"/>
    </source>
</evidence>
<dbReference type="Pfam" id="PF11181">
    <property type="entry name" value="YflT"/>
    <property type="match status" value="1"/>
</dbReference>
<name>A0ABV8H3J5_9BACI</name>
<evidence type="ECO:0000313" key="3">
    <source>
        <dbReference type="Proteomes" id="UP001595772"/>
    </source>
</evidence>
<keyword evidence="3" id="KW-1185">Reference proteome</keyword>